<dbReference type="EMBL" id="KF900480">
    <property type="protein sequence ID" value="AIE96461.1"/>
    <property type="molecule type" value="Genomic_DNA"/>
</dbReference>
<organism evidence="2">
    <name type="scientific">uncultured marine group II/III euryarchaeote AD1000_80_C01</name>
    <dbReference type="NCBI Taxonomy" id="1457813"/>
    <lineage>
        <taxon>Archaea</taxon>
        <taxon>Methanobacteriati</taxon>
        <taxon>Methanobacteriota</taxon>
        <taxon>environmental samples</taxon>
    </lineage>
</organism>
<accession>A0A075G3W6</accession>
<keyword evidence="1" id="KW-0472">Membrane</keyword>
<proteinExistence type="predicted"/>
<reference evidence="2" key="1">
    <citation type="journal article" date="2014" name="Genome Biol. Evol.">
        <title>Pangenome evidence for extensive interdomain horizontal transfer affecting lineage core and shell genes in uncultured planktonic thaumarchaeota and euryarchaeota.</title>
        <authorList>
            <person name="Deschamps P."/>
            <person name="Zivanovic Y."/>
            <person name="Moreira D."/>
            <person name="Rodriguez-Valera F."/>
            <person name="Lopez-Garcia P."/>
        </authorList>
    </citation>
    <scope>NUCLEOTIDE SEQUENCE</scope>
</reference>
<dbReference type="AlphaFoldDB" id="A0A075G3W6"/>
<name>A0A075G3W6_9EURY</name>
<sequence>MTLCLVPHVSAQLGGSPNPDINLDCPDATVEIEVGPGDSRVGSVICTLENPSMHNEDVNITVEDIGLNVAYPGSVSVSSNSEQTFTISWSTEFNADVESFTSSIEATVTSVNGLPWATGNTKSDSVKVEIIPFGRPWIDMEGQELSLNYGEQSTLNFSMRNTGNAEDTLSLVMENQSGLEEFGFTFEYSDTSAKLGVNESKEIILTITASEGIADGSFVVILQVDSQLADESGNPWVVEDNFRLQSIAEEESFLATSVDNVPAWAITTAMVLAGLAVVAVIVVAVKLGMSRSGGTTTEFDFEDDLGDDFDLEDEEFDDFGLDDL</sequence>
<keyword evidence="1" id="KW-1133">Transmembrane helix</keyword>
<dbReference type="NCBIfam" id="NF041740">
    <property type="entry name" value="choice_anch_T"/>
    <property type="match status" value="1"/>
</dbReference>
<evidence type="ECO:0000256" key="1">
    <source>
        <dbReference type="SAM" id="Phobius"/>
    </source>
</evidence>
<protein>
    <submittedName>
        <fullName evidence="2">Uncharacterized protein</fullName>
    </submittedName>
</protein>
<dbReference type="InterPro" id="IPR058224">
    <property type="entry name" value="Choice_anch_T"/>
</dbReference>
<feature type="transmembrane region" description="Helical" evidence="1">
    <location>
        <begin position="263"/>
        <end position="285"/>
    </location>
</feature>
<evidence type="ECO:0000313" key="2">
    <source>
        <dbReference type="EMBL" id="AIE96461.1"/>
    </source>
</evidence>
<keyword evidence="1" id="KW-0812">Transmembrane</keyword>